<evidence type="ECO:0008006" key="5">
    <source>
        <dbReference type="Google" id="ProtNLM"/>
    </source>
</evidence>
<protein>
    <recommendedName>
        <fullName evidence="5">Transmembrane protein</fullName>
    </recommendedName>
</protein>
<dbReference type="EMBL" id="CYGX02000173">
    <property type="protein sequence ID" value="SIT49740.1"/>
    <property type="molecule type" value="Genomic_DNA"/>
</dbReference>
<gene>
    <name evidence="3" type="ORF">BN2475_1730001</name>
</gene>
<evidence type="ECO:0000256" key="1">
    <source>
        <dbReference type="SAM" id="MobiDB-lite"/>
    </source>
</evidence>
<keyword evidence="2" id="KW-0472">Membrane</keyword>
<evidence type="ECO:0000313" key="4">
    <source>
        <dbReference type="Proteomes" id="UP000187012"/>
    </source>
</evidence>
<organism evidence="3 4">
    <name type="scientific">Paraburkholderia ribeironis</name>
    <dbReference type="NCBI Taxonomy" id="1247936"/>
    <lineage>
        <taxon>Bacteria</taxon>
        <taxon>Pseudomonadati</taxon>
        <taxon>Pseudomonadota</taxon>
        <taxon>Betaproteobacteria</taxon>
        <taxon>Burkholderiales</taxon>
        <taxon>Burkholderiaceae</taxon>
        <taxon>Paraburkholderia</taxon>
    </lineage>
</organism>
<accession>A0A1N7SQL9</accession>
<feature type="region of interest" description="Disordered" evidence="1">
    <location>
        <begin position="71"/>
        <end position="91"/>
    </location>
</feature>
<feature type="transmembrane region" description="Helical" evidence="2">
    <location>
        <begin position="249"/>
        <end position="266"/>
    </location>
</feature>
<keyword evidence="2" id="KW-1133">Transmembrane helix</keyword>
<dbReference type="Proteomes" id="UP000187012">
    <property type="component" value="Unassembled WGS sequence"/>
</dbReference>
<reference evidence="3 4" key="1">
    <citation type="submission" date="2016-12" db="EMBL/GenBank/DDBJ databases">
        <authorList>
            <person name="Song W.-J."/>
            <person name="Kurnit D.M."/>
        </authorList>
    </citation>
    <scope>NUCLEOTIDE SEQUENCE [LARGE SCALE GENOMIC DNA]</scope>
    <source>
        <strain evidence="3 4">STM7296</strain>
    </source>
</reference>
<keyword evidence="4" id="KW-1185">Reference proteome</keyword>
<dbReference type="AlphaFoldDB" id="A0A1N7SQL9"/>
<sequence>MRQSNFRWKAILAMVFAAIAVCLGVLGSLDHYVGSGPSPGNAVNIAGNNNNIQINQSELKQRIEQLDRALKAKAEAERQKQRAQQHTPSPKTVFEAVDAALRAIPTGNTAFNTPPPVNIDGPPAKVELVVGVKQLPSELAKSITVPGEVQTHQVQIPNRIRALLAADDPGALTITPLTPPMQAVSGEAPTVWMWSIKPLKTGLYPLHVVLQTEVRIDGEVTPRLIDTFAGEIEVTITPGQRAEHFVRDYWQWLWTALLVPVGGWWWKRRDKKEDNRHDDDAA</sequence>
<name>A0A1N7SQL9_9BURK</name>
<proteinExistence type="predicted"/>
<evidence type="ECO:0000256" key="2">
    <source>
        <dbReference type="SAM" id="Phobius"/>
    </source>
</evidence>
<dbReference type="OrthoDB" id="9117749at2"/>
<feature type="compositionally biased region" description="Basic and acidic residues" evidence="1">
    <location>
        <begin position="71"/>
        <end position="80"/>
    </location>
</feature>
<keyword evidence="2" id="KW-0812">Transmembrane</keyword>
<dbReference type="RefSeq" id="WP_094783496.1">
    <property type="nucleotide sequence ID" value="NZ_CYGX02000173.1"/>
</dbReference>
<evidence type="ECO:0000313" key="3">
    <source>
        <dbReference type="EMBL" id="SIT49740.1"/>
    </source>
</evidence>